<reference evidence="7 8" key="1">
    <citation type="submission" date="2020-06" db="EMBL/GenBank/DDBJ databases">
        <title>Description of novel acetic acid bacteria.</title>
        <authorList>
            <person name="Sombolestani A."/>
        </authorList>
    </citation>
    <scope>NUCLEOTIDE SEQUENCE [LARGE SCALE GENOMIC DNA]</scope>
    <source>
        <strain evidence="7 8">LMG 31431</strain>
    </source>
</reference>
<dbReference type="GO" id="GO:0016887">
    <property type="term" value="F:ATP hydrolysis activity"/>
    <property type="evidence" value="ECO:0007669"/>
    <property type="project" value="InterPro"/>
</dbReference>
<evidence type="ECO:0000256" key="5">
    <source>
        <dbReference type="ARBA" id="ARBA00023136"/>
    </source>
</evidence>
<accession>A0A7Y7ITB8</accession>
<evidence type="ECO:0000313" key="8">
    <source>
        <dbReference type="Proteomes" id="UP000534870"/>
    </source>
</evidence>
<dbReference type="GO" id="GO:0005524">
    <property type="term" value="F:ATP binding"/>
    <property type="evidence" value="ECO:0007669"/>
    <property type="project" value="UniProtKB-KW"/>
</dbReference>
<keyword evidence="3" id="KW-0997">Cell inner membrane</keyword>
<dbReference type="PANTHER" id="PTHR42781">
    <property type="entry name" value="SPERMIDINE/PUTRESCINE IMPORT ATP-BINDING PROTEIN POTA"/>
    <property type="match status" value="1"/>
</dbReference>
<evidence type="ECO:0000256" key="4">
    <source>
        <dbReference type="ARBA" id="ARBA00022967"/>
    </source>
</evidence>
<gene>
    <name evidence="7" type="ORF">HUK84_02075</name>
</gene>
<dbReference type="InterPro" id="IPR008995">
    <property type="entry name" value="Mo/tungstate-bd_C_term_dom"/>
</dbReference>
<dbReference type="InterPro" id="IPR003439">
    <property type="entry name" value="ABC_transporter-like_ATP-bd"/>
</dbReference>
<comment type="caution">
    <text evidence="7">The sequence shown here is derived from an EMBL/GenBank/DDBJ whole genome shotgun (WGS) entry which is preliminary data.</text>
</comment>
<organism evidence="7 8">
    <name type="scientific">Nguyenibacter vanlangensis</name>
    <dbReference type="NCBI Taxonomy" id="1216886"/>
    <lineage>
        <taxon>Bacteria</taxon>
        <taxon>Pseudomonadati</taxon>
        <taxon>Pseudomonadota</taxon>
        <taxon>Alphaproteobacteria</taxon>
        <taxon>Acetobacterales</taxon>
        <taxon>Acetobacteraceae</taxon>
        <taxon>Nguyenibacter</taxon>
    </lineage>
</organism>
<dbReference type="EMBL" id="JABXXP010000010">
    <property type="protein sequence ID" value="NVN09947.1"/>
    <property type="molecule type" value="Genomic_DNA"/>
</dbReference>
<protein>
    <submittedName>
        <fullName evidence="7">ABC transporter ATP-binding protein</fullName>
    </submittedName>
</protein>
<evidence type="ECO:0000256" key="3">
    <source>
        <dbReference type="ARBA" id="ARBA00022519"/>
    </source>
</evidence>
<dbReference type="SUPFAM" id="SSF52540">
    <property type="entry name" value="P-loop containing nucleoside triphosphate hydrolases"/>
    <property type="match status" value="1"/>
</dbReference>
<dbReference type="PANTHER" id="PTHR42781:SF1">
    <property type="entry name" value="THIAMINE IMPORT ATP-BINDING PROTEIN THIQ"/>
    <property type="match status" value="1"/>
</dbReference>
<feature type="domain" description="ABC transporter" evidence="6">
    <location>
        <begin position="11"/>
        <end position="243"/>
    </location>
</feature>
<dbReference type="AlphaFoldDB" id="A0A7Y7ITB8"/>
<keyword evidence="4" id="KW-1278">Translocase</keyword>
<dbReference type="Gene3D" id="3.40.50.300">
    <property type="entry name" value="P-loop containing nucleotide triphosphate hydrolases"/>
    <property type="match status" value="1"/>
</dbReference>
<evidence type="ECO:0000256" key="1">
    <source>
        <dbReference type="ARBA" id="ARBA00022448"/>
    </source>
</evidence>
<dbReference type="InterPro" id="IPR013611">
    <property type="entry name" value="Transp-assoc_OB_typ2"/>
</dbReference>
<evidence type="ECO:0000259" key="6">
    <source>
        <dbReference type="PROSITE" id="PS50893"/>
    </source>
</evidence>
<evidence type="ECO:0000256" key="2">
    <source>
        <dbReference type="ARBA" id="ARBA00022475"/>
    </source>
</evidence>
<sequence length="376" mass="40523">MPVVSPRPPVLPRLDVRGLMCAPLDPFAPALSFAVQRGMCLALLGNRVSDMSCLMDTLAGHLPRLGGEILIDGQDRSMDTAGQRGIGLFSPRDHLFAHMTVRQNVAFPLGARGYDRSSIAARVNETLALTGLDGRAEQTPKALEPQEAWRARLARLLVFAPPVLLLDDPFAKLEPDDRSTLRQVLARLARAQNLTMLLATRDREDALLLGDRIGVLSGRTLLQTGRPVDLFDNPACAAVAADFGDANTLTGRVGAVEDDVARVHLANGCVVEARAAEGLAPDMLCTLCIRPDRIATLFPSGRATADPEEGTLPASLVALHHMGDHIRLRFRLGDGQEILVRRPPAQSLTGLEPGRPAQLAWPPVHAVAFPFRGEMS</sequence>
<dbReference type="Pfam" id="PF08402">
    <property type="entry name" value="TOBE_2"/>
    <property type="match status" value="1"/>
</dbReference>
<keyword evidence="7" id="KW-0067">ATP-binding</keyword>
<dbReference type="GO" id="GO:0022857">
    <property type="term" value="F:transmembrane transporter activity"/>
    <property type="evidence" value="ECO:0007669"/>
    <property type="project" value="InterPro"/>
</dbReference>
<dbReference type="GO" id="GO:0043190">
    <property type="term" value="C:ATP-binding cassette (ABC) transporter complex"/>
    <property type="evidence" value="ECO:0007669"/>
    <property type="project" value="InterPro"/>
</dbReference>
<name>A0A7Y7ITB8_9PROT</name>
<keyword evidence="5" id="KW-0472">Membrane</keyword>
<dbReference type="InterPro" id="IPR027417">
    <property type="entry name" value="P-loop_NTPase"/>
</dbReference>
<keyword evidence="2" id="KW-1003">Cell membrane</keyword>
<keyword evidence="1" id="KW-0813">Transport</keyword>
<dbReference type="Pfam" id="PF00005">
    <property type="entry name" value="ABC_tran"/>
    <property type="match status" value="1"/>
</dbReference>
<dbReference type="PROSITE" id="PS50893">
    <property type="entry name" value="ABC_TRANSPORTER_2"/>
    <property type="match status" value="1"/>
</dbReference>
<dbReference type="InterPro" id="IPR050093">
    <property type="entry name" value="ABC_SmlMolc_Importer"/>
</dbReference>
<proteinExistence type="predicted"/>
<evidence type="ECO:0000313" key="7">
    <source>
        <dbReference type="EMBL" id="NVN09947.1"/>
    </source>
</evidence>
<dbReference type="Proteomes" id="UP000534870">
    <property type="component" value="Unassembled WGS sequence"/>
</dbReference>
<dbReference type="SUPFAM" id="SSF50331">
    <property type="entry name" value="MOP-like"/>
    <property type="match status" value="1"/>
</dbReference>
<keyword evidence="7" id="KW-0547">Nucleotide-binding</keyword>